<evidence type="ECO:0000313" key="3">
    <source>
        <dbReference type="WBParaSite" id="sdigi.contig7.g872.t1"/>
    </source>
</evidence>
<keyword evidence="2" id="KW-1185">Reference proteome</keyword>
<evidence type="ECO:0000256" key="1">
    <source>
        <dbReference type="SAM" id="MobiDB-lite"/>
    </source>
</evidence>
<organism evidence="2 3">
    <name type="scientific">Setaria digitata</name>
    <dbReference type="NCBI Taxonomy" id="48799"/>
    <lineage>
        <taxon>Eukaryota</taxon>
        <taxon>Metazoa</taxon>
        <taxon>Ecdysozoa</taxon>
        <taxon>Nematoda</taxon>
        <taxon>Chromadorea</taxon>
        <taxon>Rhabditida</taxon>
        <taxon>Spirurina</taxon>
        <taxon>Spiruromorpha</taxon>
        <taxon>Filarioidea</taxon>
        <taxon>Setariidae</taxon>
        <taxon>Setaria</taxon>
    </lineage>
</organism>
<dbReference type="AlphaFoldDB" id="A0A915Q0S3"/>
<protein>
    <submittedName>
        <fullName evidence="3">Uncharacterized protein</fullName>
    </submittedName>
</protein>
<name>A0A915Q0S3_9BILA</name>
<sequence>MNTWKPHVTREQRQAEKLTLPPERGKFKFQFLALDIPNTVLSATVEDRCNSFREWRENKDRPMRAVGPG</sequence>
<evidence type="ECO:0000313" key="2">
    <source>
        <dbReference type="Proteomes" id="UP000887581"/>
    </source>
</evidence>
<dbReference type="Proteomes" id="UP000887581">
    <property type="component" value="Unplaced"/>
</dbReference>
<reference evidence="3" key="1">
    <citation type="submission" date="2022-11" db="UniProtKB">
        <authorList>
            <consortium name="WormBaseParasite"/>
        </authorList>
    </citation>
    <scope>IDENTIFICATION</scope>
</reference>
<dbReference type="WBParaSite" id="sdigi.contig7.g872.t1">
    <property type="protein sequence ID" value="sdigi.contig7.g872.t1"/>
    <property type="gene ID" value="sdigi.contig7.g872"/>
</dbReference>
<accession>A0A915Q0S3</accession>
<feature type="region of interest" description="Disordered" evidence="1">
    <location>
        <begin position="1"/>
        <end position="20"/>
    </location>
</feature>
<proteinExistence type="predicted"/>